<feature type="domain" description="BPTI/Kunitz inhibitor" evidence="7">
    <location>
        <begin position="961"/>
        <end position="1011"/>
    </location>
</feature>
<keyword evidence="6" id="KW-0732">Signal</keyword>
<feature type="compositionally biased region" description="Low complexity" evidence="5">
    <location>
        <begin position="896"/>
        <end position="910"/>
    </location>
</feature>
<dbReference type="InterPro" id="IPR020901">
    <property type="entry name" value="Prtase_inh_Kunz-CS"/>
</dbReference>
<dbReference type="CDD" id="cd00109">
    <property type="entry name" value="Kunitz-type"/>
    <property type="match status" value="6"/>
</dbReference>
<feature type="region of interest" description="Disordered" evidence="5">
    <location>
        <begin position="868"/>
        <end position="948"/>
    </location>
</feature>
<feature type="domain" description="BPTI/Kunitz inhibitor" evidence="7">
    <location>
        <begin position="1695"/>
        <end position="1745"/>
    </location>
</feature>
<dbReference type="InterPro" id="IPR036880">
    <property type="entry name" value="Kunitz_BPTI_sf"/>
</dbReference>
<feature type="domain" description="BPTI/Kunitz inhibitor" evidence="7">
    <location>
        <begin position="646"/>
        <end position="696"/>
    </location>
</feature>
<dbReference type="InterPro" id="IPR000716">
    <property type="entry name" value="Thyroglobulin_1"/>
</dbReference>
<name>F1KQ04_ASCSU</name>
<evidence type="ECO:0000256" key="3">
    <source>
        <dbReference type="ARBA" id="ARBA00023157"/>
    </source>
</evidence>
<dbReference type="SUPFAM" id="SSF57610">
    <property type="entry name" value="Thyroglobulin type-1 domain"/>
    <property type="match status" value="1"/>
</dbReference>
<feature type="chain" id="PRO_5003265568" evidence="6">
    <location>
        <begin position="20"/>
        <end position="2174"/>
    </location>
</feature>
<dbReference type="PROSITE" id="PS51162">
    <property type="entry name" value="THYROGLOBULIN_1_2"/>
    <property type="match status" value="1"/>
</dbReference>
<dbReference type="SMART" id="SM00131">
    <property type="entry name" value="KU"/>
    <property type="match status" value="10"/>
</dbReference>
<feature type="domain" description="BPTI/Kunitz inhibitor" evidence="7">
    <location>
        <begin position="208"/>
        <end position="258"/>
    </location>
</feature>
<dbReference type="PROSITE" id="PS50279">
    <property type="entry name" value="BPTI_KUNITZ_2"/>
    <property type="match status" value="10"/>
</dbReference>
<organism evidence="9">
    <name type="scientific">Ascaris suum</name>
    <name type="common">Pig roundworm</name>
    <name type="synonym">Ascaris lumbricoides</name>
    <dbReference type="NCBI Taxonomy" id="6253"/>
    <lineage>
        <taxon>Eukaryota</taxon>
        <taxon>Metazoa</taxon>
        <taxon>Ecdysozoa</taxon>
        <taxon>Nematoda</taxon>
        <taxon>Chromadorea</taxon>
        <taxon>Rhabditida</taxon>
        <taxon>Spirurina</taxon>
        <taxon>Ascaridomorpha</taxon>
        <taxon>Ascaridoidea</taxon>
        <taxon>Ascarididae</taxon>
        <taxon>Ascaris</taxon>
    </lineage>
</organism>
<dbReference type="GO" id="GO:0004867">
    <property type="term" value="F:serine-type endopeptidase inhibitor activity"/>
    <property type="evidence" value="ECO:0007669"/>
    <property type="project" value="UniProtKB-KW"/>
</dbReference>
<feature type="signal peptide" evidence="6">
    <location>
        <begin position="1"/>
        <end position="19"/>
    </location>
</feature>
<dbReference type="FunFam" id="4.10.410.10:FF:000020">
    <property type="entry name" value="Collagen, type VI, alpha 3"/>
    <property type="match status" value="3"/>
</dbReference>
<evidence type="ECO:0000259" key="7">
    <source>
        <dbReference type="PROSITE" id="PS50279"/>
    </source>
</evidence>
<dbReference type="PROSITE" id="PS00484">
    <property type="entry name" value="THYROGLOBULIN_1_1"/>
    <property type="match status" value="1"/>
</dbReference>
<feature type="region of interest" description="Disordered" evidence="5">
    <location>
        <begin position="407"/>
        <end position="505"/>
    </location>
</feature>
<dbReference type="SMART" id="SM00289">
    <property type="entry name" value="WR1"/>
    <property type="match status" value="4"/>
</dbReference>
<dbReference type="Pfam" id="PF00014">
    <property type="entry name" value="Kunitz_BPTI"/>
    <property type="match status" value="10"/>
</dbReference>
<protein>
    <submittedName>
        <fullName evidence="9">Papilin</fullName>
    </submittedName>
</protein>
<dbReference type="PRINTS" id="PR00759">
    <property type="entry name" value="BASICPTASE"/>
</dbReference>
<evidence type="ECO:0000256" key="4">
    <source>
        <dbReference type="PROSITE-ProRule" id="PRU00500"/>
    </source>
</evidence>
<dbReference type="Gene3D" id="4.10.410.10">
    <property type="entry name" value="Pancreatic trypsin inhibitor Kunitz domain"/>
    <property type="match status" value="10"/>
</dbReference>
<dbReference type="PANTHER" id="PTHR10083">
    <property type="entry name" value="KUNITZ-TYPE PROTEASE INHIBITOR-RELATED"/>
    <property type="match status" value="1"/>
</dbReference>
<feature type="compositionally biased region" description="Polar residues" evidence="5">
    <location>
        <begin position="470"/>
        <end position="486"/>
    </location>
</feature>
<dbReference type="Gene3D" id="4.10.800.10">
    <property type="entry name" value="Thyroglobulin type-1"/>
    <property type="match status" value="1"/>
</dbReference>
<feature type="compositionally biased region" description="Basic and acidic residues" evidence="5">
    <location>
        <begin position="1988"/>
        <end position="2013"/>
    </location>
</feature>
<dbReference type="InterPro" id="IPR028150">
    <property type="entry name" value="Lustrin_cystein"/>
</dbReference>
<dbReference type="EMBL" id="JI164014">
    <property type="protein sequence ID" value="ADY39958.1"/>
    <property type="molecule type" value="mRNA"/>
</dbReference>
<sequence>MQGTLALVALAALISVALTGEVDPCKRQPFRGRCPAVNGGIQMRSQFVLRYYLRENECVSYPFGHCSQDENEPRLFRYKEECEDACIRGDILPPIGKHSENFNEQTYTTLAPEQRETAPIETQPTNVAPKSDCERRRLSAEGGLVKGGFVPVCTPNGDFRPLQCEQDGRQCFCVDKSGIEIPNSRSTSSRKPDCTRIAEARKPTSSECSAAADEGPCGSSITRWYYDENAQLCKPFQYSGCGGNGNNYGSKFACERRCAPVFGAGKCLKGVEPLKTIHGAPVNCAKTPCPSGYKCSVVQQISVCCPISDPSKEAGVLHSGVNADVCQLPKERGPCDRYELRFYYNNDLKECKYFFFGGCEGNGNNFERVEDCEKTCGRGRNDSLSLSTTQSVQTPSTDVTTKIIDIVPSSTTTEAPESTRRTTFTELPEAEEEDPAKGTTVTELSTRQLTSASTRASSLSIAERTEAVTRTDSSSSHFQSETSPSLKATEKQQASSGSDSDSNAADIEENEIKAGTTEPIESPSQTIQLSRLSKMETFTPNSPMQTTHPVEPLAPLISKQDIGTPAEPLLPENRCIHARDPGDCNGQFVRWYWDSNVKMCEVFTYTGCNGNGNNFASREECISVCHREDALPAATKVEQPDLANVCEHEVDAGECKGEFQRFAFDAKLGECRAFVYGGCGGNGNNFASITDCQRKCHSEGSTLSTNVCEHPIEVGECSGVFARFAYDSVANECRQFTYGGCGGNGNNFATLADCRTLCVKVKCPPEPRCDLTRCQLVNDAQGCPFCSCPPPHQPHPPTAEREQHPSPLCSLGADNLFSCSGRPIERPDCPPLDVMLCIEPCIIFSNRRGCQECVCPVIPPNNVVEATNSITGPVSPTGTLPTVQTDRPPSPPSSPAAPSSAAPPASVSMPAQPPRQASVPILKSFDKGPLVSQQQAEKPRQPYPLTPASRIPNIADLGEKCTQPLDAGPCKNFTPRWYFNVSSTTCEQFDYGGCAGNRNHFFSKNECEIHCGRFARAFAVEGRQPAPQQPIQAVPQRQEQPAGPLQQTHAETITDSSLPGISQQNFQPSNFPSPLPLPLPAIRAAITSPQSPQISSTTPSPSQSSPSTITLSIQQPTSSITTTSARQEVNANKNTQKTIASNVAQSENVDKLHQLEEIIESSTQFALTESEEQEEEEPTEQEATHPPKQFVSSSNSDEVEIFGPPLRPPIVPHKEPPRIIGASPSPIEIDEETCVLPPEAGPCVDYVPRWFYNSQTGNCEQFSYGSCGGNTNNFMDRQTCEAKCQSGSDSIKSQVPDRCTHEKDEGYGGGYNVKWYFNIRNLRCEQMVYQGEGGNDNQFSSLGDCQTSCVPVEGIGFSPKPVRITQPTMSTLVAEEEFTRESVPRSRLIMQKKIDHHHSASNRAFHGTVIAESVNEYGQIRESAPSLPIADKAHKKIHAHTTASATKKTEVGSTSAVDSHGPELASSRNELNTAESISSKSEFEYNTELLNKKPLAAINSQMPILAPSPPMKINYQNGVRINKAEDEWVDELVEVPPQKGLEQILSGIEAPVHAFGSAISEVQRIPVCPNGLKAIQSADGKPVMCLPGKNHCPGTSSCYFNGIDFFCCPNEEDPYDKHVFGGYNGDEERHGYKSLKSSLNIRSLADEKIRRVRRAASPSAAFSLDLASHPARFDAKAPRQYTRASLRRPAKIDPCTESVDSGSCNEAHLRYFYDRRADTCRLFYYSGCSGNSNNFATQYECEQRCKVGRLSSRTTPPGTCPGGRPPLGENAPVLCGNQTDSIGCPAGYYCRNGPPDVCCPNDALDFENIRKSNKKSKSKPRINAALIHHGSRDSTENVVYGVGDAYSKESAAVSRASPGKGSAKGTSSEAESSPMSTPPTMCPDGSDALLDESSGLPLKCGSGFDGQALCPVGFYCSIDSERNGRLCCPLGVYGSNIPPPPVIAPYLGLRRPNPGEVIDRGSLLSDPKPPRLTTPKAMATIAKEDEDVSHAEESMENTRERGEYTNESDEGHASELTSSENEHGSAEAVEENVNVMAPTPEGSLDGQKGEGPYGRMLLKPTDKQQLEVNKAYPGGEMKSAREENDGVQIDIGEGEDPFESDQLPAKKPLDRSACHLKPTEGRPCHENETAPKTNLQYFYSRRDRKCKLYFYRGCGGNANRFEKKRDCETLCMGL</sequence>
<dbReference type="InterPro" id="IPR006150">
    <property type="entry name" value="Cys_repeat_1"/>
</dbReference>
<comment type="caution">
    <text evidence="4">Lacks conserved residue(s) required for the propagation of feature annotation.</text>
</comment>
<dbReference type="PROSITE" id="PS00280">
    <property type="entry name" value="BPTI_KUNITZ_1"/>
    <property type="match status" value="6"/>
</dbReference>
<feature type="compositionally biased region" description="Low complexity" evidence="5">
    <location>
        <begin position="494"/>
        <end position="505"/>
    </location>
</feature>
<feature type="compositionally biased region" description="Acidic residues" evidence="5">
    <location>
        <begin position="1169"/>
        <end position="1180"/>
    </location>
</feature>
<feature type="region of interest" description="Disordered" evidence="5">
    <location>
        <begin position="2090"/>
        <end position="2110"/>
    </location>
</feature>
<evidence type="ECO:0000313" key="9">
    <source>
        <dbReference type="EMBL" id="ADY39958.1"/>
    </source>
</evidence>
<reference evidence="9" key="1">
    <citation type="journal article" date="2011" name="Genome Res.">
        <title>Deep small RNA sequencing from the nematode Ascaris reveals conservation, functional diversification, and novel developmental profiles.</title>
        <authorList>
            <person name="Wang J."/>
            <person name="Czech B."/>
            <person name="Crunk A."/>
            <person name="Wallace A."/>
            <person name="Mitreva M."/>
            <person name="Hannon G.J."/>
            <person name="Davis R.E."/>
        </authorList>
    </citation>
    <scope>NUCLEOTIDE SEQUENCE</scope>
</reference>
<proteinExistence type="evidence at transcript level"/>
<keyword evidence="1" id="KW-0646">Protease inhibitor</keyword>
<dbReference type="PANTHER" id="PTHR10083:SF373">
    <property type="entry name" value="SERINE PEPTIDASE INHIBITOR, KUNITZ TYPE, 2"/>
    <property type="match status" value="1"/>
</dbReference>
<evidence type="ECO:0000256" key="6">
    <source>
        <dbReference type="SAM" id="SignalP"/>
    </source>
</evidence>
<feature type="region of interest" description="Disordered" evidence="5">
    <location>
        <begin position="1438"/>
        <end position="1475"/>
    </location>
</feature>
<feature type="compositionally biased region" description="Low complexity" evidence="5">
    <location>
        <begin position="1086"/>
        <end position="1124"/>
    </location>
</feature>
<dbReference type="Pfam" id="PF14625">
    <property type="entry name" value="Lustrin_cystein"/>
    <property type="match status" value="4"/>
</dbReference>
<dbReference type="InterPro" id="IPR050098">
    <property type="entry name" value="TFPI/VKTCI-like"/>
</dbReference>
<feature type="compositionally biased region" description="Low complexity" evidence="5">
    <location>
        <begin position="1866"/>
        <end position="1875"/>
    </location>
</feature>
<evidence type="ECO:0000256" key="1">
    <source>
        <dbReference type="ARBA" id="ARBA00022690"/>
    </source>
</evidence>
<feature type="region of interest" description="Disordered" evidence="5">
    <location>
        <begin position="1851"/>
        <end position="1884"/>
    </location>
</feature>
<feature type="region of interest" description="Disordered" evidence="5">
    <location>
        <begin position="1164"/>
        <end position="1201"/>
    </location>
</feature>
<evidence type="ECO:0000256" key="2">
    <source>
        <dbReference type="ARBA" id="ARBA00022900"/>
    </source>
</evidence>
<feature type="domain" description="BPTI/Kunitz inhibitor" evidence="7">
    <location>
        <begin position="2114"/>
        <end position="2171"/>
    </location>
</feature>
<accession>F1KQ04</accession>
<feature type="domain" description="Thyroglobulin type-1" evidence="8">
    <location>
        <begin position="130"/>
        <end position="194"/>
    </location>
</feature>
<feature type="compositionally biased region" description="Polar residues" evidence="5">
    <location>
        <begin position="1466"/>
        <end position="1475"/>
    </location>
</feature>
<feature type="region of interest" description="Disordered" evidence="5">
    <location>
        <begin position="1022"/>
        <end position="1124"/>
    </location>
</feature>
<feature type="compositionally biased region" description="Polar residues" evidence="5">
    <location>
        <begin position="1045"/>
        <end position="1064"/>
    </location>
</feature>
<dbReference type="Pfam" id="PF00086">
    <property type="entry name" value="Thyroglobulin_1"/>
    <property type="match status" value="1"/>
</dbReference>
<feature type="domain" description="BPTI/Kunitz inhibitor" evidence="7">
    <location>
        <begin position="1234"/>
        <end position="1284"/>
    </location>
</feature>
<keyword evidence="3 4" id="KW-1015">Disulfide bond</keyword>
<dbReference type="SMART" id="SM00211">
    <property type="entry name" value="TY"/>
    <property type="match status" value="1"/>
</dbReference>
<dbReference type="CDD" id="cd00191">
    <property type="entry name" value="TY"/>
    <property type="match status" value="1"/>
</dbReference>
<dbReference type="SUPFAM" id="SSF57362">
    <property type="entry name" value="BPTI-like"/>
    <property type="match status" value="10"/>
</dbReference>
<evidence type="ECO:0000256" key="5">
    <source>
        <dbReference type="SAM" id="MobiDB-lite"/>
    </source>
</evidence>
<feature type="disulfide bond" evidence="4">
    <location>
        <begin position="164"/>
        <end position="171"/>
    </location>
</feature>
<feature type="region of interest" description="Disordered" evidence="5">
    <location>
        <begin position="1984"/>
        <end position="2027"/>
    </location>
</feature>
<feature type="domain" description="BPTI/Kunitz inhibitor" evidence="7">
    <location>
        <begin position="326"/>
        <end position="376"/>
    </location>
</feature>
<keyword evidence="2" id="KW-0722">Serine protease inhibitor</keyword>
<evidence type="ECO:0000259" key="8">
    <source>
        <dbReference type="PROSITE" id="PS51162"/>
    </source>
</evidence>
<dbReference type="InterPro" id="IPR002223">
    <property type="entry name" value="Kunitz_BPTI"/>
</dbReference>
<feature type="domain" description="BPTI/Kunitz inhibitor" evidence="7">
    <location>
        <begin position="1299"/>
        <end position="1349"/>
    </location>
</feature>
<feature type="domain" description="BPTI/Kunitz inhibitor" evidence="7">
    <location>
        <begin position="708"/>
        <end position="758"/>
    </location>
</feature>
<feature type="compositionally biased region" description="Low complexity" evidence="5">
    <location>
        <begin position="444"/>
        <end position="460"/>
    </location>
</feature>
<dbReference type="InterPro" id="IPR036857">
    <property type="entry name" value="Thyroglobulin_1_sf"/>
</dbReference>
<dbReference type="FunFam" id="4.10.410.10:FF:000035">
    <property type="entry name" value="Protein CBR-MLT-11"/>
    <property type="match status" value="1"/>
</dbReference>
<dbReference type="GO" id="GO:0005615">
    <property type="term" value="C:extracellular space"/>
    <property type="evidence" value="ECO:0007669"/>
    <property type="project" value="TreeGrafter"/>
</dbReference>
<feature type="compositionally biased region" description="Polar residues" evidence="5">
    <location>
        <begin position="868"/>
        <end position="887"/>
    </location>
</feature>
<feature type="compositionally biased region" description="Low complexity" evidence="5">
    <location>
        <begin position="1023"/>
        <end position="1040"/>
    </location>
</feature>
<feature type="domain" description="BPTI/Kunitz inhibitor" evidence="7">
    <location>
        <begin position="575"/>
        <end position="625"/>
    </location>
</feature>